<name>A0A4U0TLE9_9PEZI</name>
<evidence type="ECO:0000313" key="18">
    <source>
        <dbReference type="Proteomes" id="UP000308549"/>
    </source>
</evidence>
<evidence type="ECO:0000256" key="8">
    <source>
        <dbReference type="ARBA" id="ARBA00022824"/>
    </source>
</evidence>
<feature type="chain" id="PRO_5020461373" description="Store-operated calcium entry-associated regulatory factor" evidence="16">
    <location>
        <begin position="23"/>
        <end position="355"/>
    </location>
</feature>
<gene>
    <name evidence="17" type="ORF">B0A50_07666</name>
</gene>
<keyword evidence="6 15" id="KW-0812">Transmembrane</keyword>
<reference evidence="17 18" key="1">
    <citation type="submission" date="2017-03" db="EMBL/GenBank/DDBJ databases">
        <title>Genomes of endolithic fungi from Antarctica.</title>
        <authorList>
            <person name="Coleine C."/>
            <person name="Masonjones S."/>
            <person name="Stajich J.E."/>
        </authorList>
    </citation>
    <scope>NUCLEOTIDE SEQUENCE [LARGE SCALE GENOMIC DNA]</scope>
    <source>
        <strain evidence="17 18">CCFEE 6315</strain>
    </source>
</reference>
<keyword evidence="11" id="KW-0406">Ion transport</keyword>
<proteinExistence type="inferred from homology"/>
<dbReference type="InterPro" id="IPR009567">
    <property type="entry name" value="SARAF"/>
</dbReference>
<evidence type="ECO:0000256" key="6">
    <source>
        <dbReference type="ARBA" id="ARBA00022692"/>
    </source>
</evidence>
<dbReference type="OrthoDB" id="20303at2759"/>
<evidence type="ECO:0000256" key="12">
    <source>
        <dbReference type="ARBA" id="ARBA00023136"/>
    </source>
</evidence>
<feature type="compositionally biased region" description="Gly residues" evidence="14">
    <location>
        <begin position="317"/>
        <end position="331"/>
    </location>
</feature>
<evidence type="ECO:0000256" key="16">
    <source>
        <dbReference type="SAM" id="SignalP"/>
    </source>
</evidence>
<evidence type="ECO:0000256" key="15">
    <source>
        <dbReference type="SAM" id="Phobius"/>
    </source>
</evidence>
<dbReference type="EMBL" id="NAJL01000069">
    <property type="protein sequence ID" value="TKA22657.1"/>
    <property type="molecule type" value="Genomic_DNA"/>
</dbReference>
<dbReference type="PANTHER" id="PTHR15929:SF0">
    <property type="entry name" value="STORE-OPERATED CALCIUM ENTRY-ASSOCIATED REGULATORY FACTOR"/>
    <property type="match status" value="1"/>
</dbReference>
<keyword evidence="10 15" id="KW-1133">Transmembrane helix</keyword>
<comment type="subcellular location">
    <subcellularLocation>
        <location evidence="1">Endoplasmic reticulum membrane</location>
        <topology evidence="1">Single-pass type I membrane protein</topology>
    </subcellularLocation>
</comment>
<evidence type="ECO:0000256" key="4">
    <source>
        <dbReference type="ARBA" id="ARBA00022448"/>
    </source>
</evidence>
<feature type="compositionally biased region" description="Low complexity" evidence="14">
    <location>
        <begin position="225"/>
        <end position="234"/>
    </location>
</feature>
<keyword evidence="9" id="KW-0106">Calcium</keyword>
<evidence type="ECO:0000256" key="10">
    <source>
        <dbReference type="ARBA" id="ARBA00022989"/>
    </source>
</evidence>
<feature type="signal peptide" evidence="16">
    <location>
        <begin position="1"/>
        <end position="22"/>
    </location>
</feature>
<evidence type="ECO:0000256" key="14">
    <source>
        <dbReference type="SAM" id="MobiDB-lite"/>
    </source>
</evidence>
<feature type="transmembrane region" description="Helical" evidence="15">
    <location>
        <begin position="164"/>
        <end position="187"/>
    </location>
</feature>
<evidence type="ECO:0000256" key="3">
    <source>
        <dbReference type="ARBA" id="ARBA00016584"/>
    </source>
</evidence>
<evidence type="ECO:0000256" key="5">
    <source>
        <dbReference type="ARBA" id="ARBA00022568"/>
    </source>
</evidence>
<protein>
    <recommendedName>
        <fullName evidence="3">Store-operated calcium entry-associated regulatory factor</fullName>
    </recommendedName>
    <alternativeName>
        <fullName evidence="13">Transmembrane protein 66</fullName>
    </alternativeName>
</protein>
<evidence type="ECO:0000256" key="2">
    <source>
        <dbReference type="ARBA" id="ARBA00006833"/>
    </source>
</evidence>
<keyword evidence="4" id="KW-0813">Transport</keyword>
<sequence>MRTTNILTDLLILSTTIPSTLALRGAANKKSDSILLSNVRTLTLREGQKTSARRVTAIPQLTCIGGNAKGLYDVDVMRCKNSGSEYDPEDVQWTCQASLPAEFKLGSTDVICEGYDSPEDAHVLKGSCGVEYRLVLTDAGEEKYGTSSYGKMSGVSSGQSIGNAFFSVLFWGCFIGVIAVMLYRVLFPHNDAGRNIRDGFRQNYFGGGGGGGGDDGHDDPPPAYSPRAPKPASAHRANRSAGPTQGQRSDGAWRPGFWTGTAAGAAAGYAASALGGGGRNARSQQRTYGYDPQPQAGPSNWFGRTRDPSPPRTASWFGGGDSGGYGGGFGSAGASSSMPSSSRHESTGFGGTRRR</sequence>
<comment type="similarity">
    <text evidence="2">Belongs to the SARAF family.</text>
</comment>
<evidence type="ECO:0000256" key="11">
    <source>
        <dbReference type="ARBA" id="ARBA00023065"/>
    </source>
</evidence>
<keyword evidence="12 15" id="KW-0472">Membrane</keyword>
<dbReference type="Pfam" id="PF06682">
    <property type="entry name" value="SARAF"/>
    <property type="match status" value="1"/>
</dbReference>
<keyword evidence="18" id="KW-1185">Reference proteome</keyword>
<feature type="compositionally biased region" description="Low complexity" evidence="14">
    <location>
        <begin position="332"/>
        <end position="341"/>
    </location>
</feature>
<keyword evidence="5" id="KW-0109">Calcium transport</keyword>
<evidence type="ECO:0000256" key="9">
    <source>
        <dbReference type="ARBA" id="ARBA00022837"/>
    </source>
</evidence>
<dbReference type="GO" id="GO:2001256">
    <property type="term" value="P:regulation of store-operated calcium entry"/>
    <property type="evidence" value="ECO:0007669"/>
    <property type="project" value="InterPro"/>
</dbReference>
<dbReference type="PANTHER" id="PTHR15929">
    <property type="entry name" value="STORE-OPERATED CALCIUM ENTRY-ASSOCIATED REGULATORY FACTOR"/>
    <property type="match status" value="1"/>
</dbReference>
<feature type="region of interest" description="Disordered" evidence="14">
    <location>
        <begin position="273"/>
        <end position="355"/>
    </location>
</feature>
<dbReference type="Proteomes" id="UP000308549">
    <property type="component" value="Unassembled WGS sequence"/>
</dbReference>
<dbReference type="GO" id="GO:0006816">
    <property type="term" value="P:calcium ion transport"/>
    <property type="evidence" value="ECO:0007669"/>
    <property type="project" value="UniProtKB-KW"/>
</dbReference>
<evidence type="ECO:0000313" key="17">
    <source>
        <dbReference type="EMBL" id="TKA22657.1"/>
    </source>
</evidence>
<evidence type="ECO:0000256" key="1">
    <source>
        <dbReference type="ARBA" id="ARBA00004115"/>
    </source>
</evidence>
<accession>A0A4U0TLE9</accession>
<keyword evidence="7 16" id="KW-0732">Signal</keyword>
<comment type="caution">
    <text evidence="17">The sequence shown here is derived from an EMBL/GenBank/DDBJ whole genome shotgun (WGS) entry which is preliminary data.</text>
</comment>
<dbReference type="GO" id="GO:0005789">
    <property type="term" value="C:endoplasmic reticulum membrane"/>
    <property type="evidence" value="ECO:0007669"/>
    <property type="project" value="UniProtKB-SubCell"/>
</dbReference>
<evidence type="ECO:0000256" key="13">
    <source>
        <dbReference type="ARBA" id="ARBA00031116"/>
    </source>
</evidence>
<evidence type="ECO:0000256" key="7">
    <source>
        <dbReference type="ARBA" id="ARBA00022729"/>
    </source>
</evidence>
<organism evidence="17 18">
    <name type="scientific">Salinomyces thailandicus</name>
    <dbReference type="NCBI Taxonomy" id="706561"/>
    <lineage>
        <taxon>Eukaryota</taxon>
        <taxon>Fungi</taxon>
        <taxon>Dikarya</taxon>
        <taxon>Ascomycota</taxon>
        <taxon>Pezizomycotina</taxon>
        <taxon>Dothideomycetes</taxon>
        <taxon>Dothideomycetidae</taxon>
        <taxon>Mycosphaerellales</taxon>
        <taxon>Teratosphaeriaceae</taxon>
        <taxon>Salinomyces</taxon>
    </lineage>
</organism>
<feature type="region of interest" description="Disordered" evidence="14">
    <location>
        <begin position="206"/>
        <end position="257"/>
    </location>
</feature>
<keyword evidence="8" id="KW-0256">Endoplasmic reticulum</keyword>
<dbReference type="AlphaFoldDB" id="A0A4U0TLE9"/>